<dbReference type="RefSeq" id="WP_211874949.1">
    <property type="nucleotide sequence ID" value="NZ_JAAEDH010000015.1"/>
</dbReference>
<dbReference type="Proteomes" id="UP001196068">
    <property type="component" value="Unassembled WGS sequence"/>
</dbReference>
<evidence type="ECO:0000313" key="3">
    <source>
        <dbReference type="Proteomes" id="UP001196068"/>
    </source>
</evidence>
<evidence type="ECO:0000313" key="2">
    <source>
        <dbReference type="EMBL" id="MBR0656103.1"/>
    </source>
</evidence>
<evidence type="ECO:0008006" key="4">
    <source>
        <dbReference type="Google" id="ProtNLM"/>
    </source>
</evidence>
<feature type="signal peptide" evidence="1">
    <location>
        <begin position="1"/>
        <end position="22"/>
    </location>
</feature>
<accession>A0AAF1K3J6</accession>
<dbReference type="EMBL" id="JAAEDH010000015">
    <property type="protein sequence ID" value="MBR0656103.1"/>
    <property type="molecule type" value="Genomic_DNA"/>
</dbReference>
<feature type="chain" id="PRO_5042159976" description="Secreted protein" evidence="1">
    <location>
        <begin position="23"/>
        <end position="113"/>
    </location>
</feature>
<keyword evidence="1" id="KW-0732">Signal</keyword>
<organism evidence="2 3">
    <name type="scientific">Plastoroseomonas arctica</name>
    <dbReference type="NCBI Taxonomy" id="1509237"/>
    <lineage>
        <taxon>Bacteria</taxon>
        <taxon>Pseudomonadati</taxon>
        <taxon>Pseudomonadota</taxon>
        <taxon>Alphaproteobacteria</taxon>
        <taxon>Acetobacterales</taxon>
        <taxon>Acetobacteraceae</taxon>
        <taxon>Plastoroseomonas</taxon>
    </lineage>
</organism>
<sequence>MLRRFMLALPLLASAGVSTAQAQSCDTRFVFNNRSSVTVMEFYFDSSRNPRWTRDELGSGVLPPGQSRRFAAAYSGMYDFRAVLQGGRAVELRQVNICQITNVTLTNGGLSAQ</sequence>
<gene>
    <name evidence="2" type="ORF">GXW79_13555</name>
</gene>
<comment type="caution">
    <text evidence="2">The sequence shown here is derived from an EMBL/GenBank/DDBJ whole genome shotgun (WGS) entry which is preliminary data.</text>
</comment>
<reference evidence="2" key="2">
    <citation type="journal article" date="2021" name="Syst. Appl. Microbiol.">
        <title>Roseomonas hellenica sp. nov., isolated from roots of wild-growing Alkanna tinctoria.</title>
        <authorList>
            <person name="Rat A."/>
            <person name="Naranjo H.D."/>
            <person name="Lebbe L."/>
            <person name="Cnockaert M."/>
            <person name="Krigas N."/>
            <person name="Grigoriadou K."/>
            <person name="Maloupa E."/>
            <person name="Willems A."/>
        </authorList>
    </citation>
    <scope>NUCLEOTIDE SEQUENCE</scope>
    <source>
        <strain evidence="2">LMG 28251</strain>
    </source>
</reference>
<keyword evidence="3" id="KW-1185">Reference proteome</keyword>
<name>A0AAF1K3J6_9PROT</name>
<evidence type="ECO:0000256" key="1">
    <source>
        <dbReference type="SAM" id="SignalP"/>
    </source>
</evidence>
<protein>
    <recommendedName>
        <fullName evidence="4">Secreted protein</fullName>
    </recommendedName>
</protein>
<dbReference type="AlphaFoldDB" id="A0AAF1K3J6"/>
<reference evidence="2" key="1">
    <citation type="submission" date="2020-01" db="EMBL/GenBank/DDBJ databases">
        <authorList>
            <person name="Rat A."/>
        </authorList>
    </citation>
    <scope>NUCLEOTIDE SEQUENCE</scope>
    <source>
        <strain evidence="2">LMG 28251</strain>
    </source>
</reference>
<proteinExistence type="predicted"/>